<dbReference type="AlphaFoldDB" id="A0A485AE96"/>
<evidence type="ECO:0000313" key="2">
    <source>
        <dbReference type="Proteomes" id="UP000401081"/>
    </source>
</evidence>
<name>A0A485AE96_KLUCR</name>
<accession>A0A485AE96</accession>
<dbReference type="EMBL" id="CAADJD010000011">
    <property type="protein sequence ID" value="VFS58093.1"/>
    <property type="molecule type" value="Genomic_DNA"/>
</dbReference>
<organism evidence="1 2">
    <name type="scientific">Kluyvera cryocrescens</name>
    <name type="common">Kluyvera citrophila</name>
    <dbReference type="NCBI Taxonomy" id="580"/>
    <lineage>
        <taxon>Bacteria</taxon>
        <taxon>Pseudomonadati</taxon>
        <taxon>Pseudomonadota</taxon>
        <taxon>Gammaproteobacteria</taxon>
        <taxon>Enterobacterales</taxon>
        <taxon>Enterobacteriaceae</taxon>
        <taxon>Kluyvera</taxon>
    </lineage>
</organism>
<dbReference type="Proteomes" id="UP000401081">
    <property type="component" value="Unassembled WGS sequence"/>
</dbReference>
<gene>
    <name evidence="1" type="ORF">NCTC12993_00921</name>
</gene>
<reference evidence="1 2" key="1">
    <citation type="submission" date="2019-03" db="EMBL/GenBank/DDBJ databases">
        <authorList>
            <consortium name="Pathogen Informatics"/>
        </authorList>
    </citation>
    <scope>NUCLEOTIDE SEQUENCE [LARGE SCALE GENOMIC DNA]</scope>
    <source>
        <strain evidence="1 2">NCTC12993</strain>
    </source>
</reference>
<evidence type="ECO:0000313" key="1">
    <source>
        <dbReference type="EMBL" id="VFS58093.1"/>
    </source>
</evidence>
<keyword evidence="2" id="KW-1185">Reference proteome</keyword>
<proteinExistence type="predicted"/>
<protein>
    <submittedName>
        <fullName evidence="1">Uncharacterized protein</fullName>
    </submittedName>
</protein>
<sequence length="53" mass="5682">MPVRRTGILIARCTQWGSKLGGRFCLCFHGNNDACVVAFGALVDIKVDGLPGF</sequence>